<evidence type="ECO:0000313" key="1">
    <source>
        <dbReference type="EMBL" id="CEO94548.1"/>
    </source>
</evidence>
<dbReference type="SUPFAM" id="SSF82704">
    <property type="entry name" value="AlbA-like"/>
    <property type="match status" value="1"/>
</dbReference>
<organism evidence="1 2">
    <name type="scientific">Plasmodiophora brassicae</name>
    <name type="common">Clubroot disease agent</name>
    <dbReference type="NCBI Taxonomy" id="37360"/>
    <lineage>
        <taxon>Eukaryota</taxon>
        <taxon>Sar</taxon>
        <taxon>Rhizaria</taxon>
        <taxon>Endomyxa</taxon>
        <taxon>Phytomyxea</taxon>
        <taxon>Plasmodiophorida</taxon>
        <taxon>Plasmodiophoridae</taxon>
        <taxon>Plasmodiophora</taxon>
    </lineage>
</organism>
<dbReference type="InterPro" id="IPR036882">
    <property type="entry name" value="Alba-like_dom_sf"/>
</dbReference>
<dbReference type="AlphaFoldDB" id="A0A0G4IH92"/>
<accession>A0A0G4IH92</accession>
<dbReference type="EMBL" id="CDSF01000001">
    <property type="protein sequence ID" value="CEO94548.1"/>
    <property type="molecule type" value="Genomic_DNA"/>
</dbReference>
<gene>
    <name evidence="1" type="ORF">PBRA_000333</name>
</gene>
<sequence length="202" mass="21246">MAEVSVEADGEEAAAVALHRFNVSAAMPTRQVVGRLWRETRQHERVLVTGLGGALNNLVDAVQILVRASAVEAVSIKTGTVHRRGSHVPQLAITIARRPVPTMASGRQHRVSSFVASLGTNQSVSVDKITALDVADATGSKYTKEVRAAAARLTLSDSGARDGLVPLTEGVDFLSGALASLNDQEFGQAMSVLEKRAIVPGS</sequence>
<dbReference type="Proteomes" id="UP000039324">
    <property type="component" value="Unassembled WGS sequence"/>
</dbReference>
<keyword evidence="2" id="KW-1185">Reference proteome</keyword>
<reference evidence="1 2" key="1">
    <citation type="submission" date="2015-02" db="EMBL/GenBank/DDBJ databases">
        <authorList>
            <person name="Chooi Y.-H."/>
        </authorList>
    </citation>
    <scope>NUCLEOTIDE SEQUENCE [LARGE SCALE GENOMIC DNA]</scope>
    <source>
        <strain evidence="1">E3</strain>
    </source>
</reference>
<dbReference type="GO" id="GO:0003676">
    <property type="term" value="F:nucleic acid binding"/>
    <property type="evidence" value="ECO:0007669"/>
    <property type="project" value="InterPro"/>
</dbReference>
<proteinExistence type="predicted"/>
<name>A0A0G4IH92_PLABS</name>
<evidence type="ECO:0000313" key="2">
    <source>
        <dbReference type="Proteomes" id="UP000039324"/>
    </source>
</evidence>
<protein>
    <submittedName>
        <fullName evidence="1">Uncharacterized protein</fullName>
    </submittedName>
</protein>
<dbReference type="Gene3D" id="3.30.110.20">
    <property type="entry name" value="Alba-like domain"/>
    <property type="match status" value="1"/>
</dbReference>